<dbReference type="RefSeq" id="WP_238202413.1">
    <property type="nucleotide sequence ID" value="NZ_JBHTND010000011.1"/>
</dbReference>
<dbReference type="Gene3D" id="3.30.450.20">
    <property type="entry name" value="PAS domain"/>
    <property type="match status" value="1"/>
</dbReference>
<organism evidence="1 2">
    <name type="scientific">Methylobacterium marchantiae</name>
    <dbReference type="NCBI Taxonomy" id="600331"/>
    <lineage>
        <taxon>Bacteria</taxon>
        <taxon>Pseudomonadati</taxon>
        <taxon>Pseudomonadota</taxon>
        <taxon>Alphaproteobacteria</taxon>
        <taxon>Hyphomicrobiales</taxon>
        <taxon>Methylobacteriaceae</taxon>
        <taxon>Methylobacterium</taxon>
    </lineage>
</organism>
<protein>
    <submittedName>
        <fullName evidence="1">PAS domain-containing protein</fullName>
    </submittedName>
</protein>
<gene>
    <name evidence="1" type="ORF">ACFQ4G_10280</name>
</gene>
<dbReference type="SUPFAM" id="SSF55785">
    <property type="entry name" value="PYP-like sensor domain (PAS domain)"/>
    <property type="match status" value="1"/>
</dbReference>
<dbReference type="EMBL" id="JBHTND010000011">
    <property type="protein sequence ID" value="MFD1301972.1"/>
    <property type="molecule type" value="Genomic_DNA"/>
</dbReference>
<comment type="caution">
    <text evidence="1">The sequence shown here is derived from an EMBL/GenBank/DDBJ whole genome shotgun (WGS) entry which is preliminary data.</text>
</comment>
<evidence type="ECO:0000313" key="2">
    <source>
        <dbReference type="Proteomes" id="UP001597176"/>
    </source>
</evidence>
<accession>A0ABW3WX89</accession>
<name>A0ABW3WX89_9HYPH</name>
<dbReference type="Proteomes" id="UP001597176">
    <property type="component" value="Unassembled WGS sequence"/>
</dbReference>
<proteinExistence type="predicted"/>
<keyword evidence="2" id="KW-1185">Reference proteome</keyword>
<sequence>MPRRTSPLDDTDRILAALDASGVVGVWTHDVWADRIAVSTALADVLGLAPDTAAAGIPRDVFLATILDEDRLRVENALHASIEAGGTFEIAFRTVCGERRLGFRGRIFRDGSGRRIRGLGIAIDHTEESADQNRPERHAEQAVNRMAEHAIALHDLAAGLHQPRLVSLLESLMREIGFTLAGHLERGERRRSH</sequence>
<dbReference type="InterPro" id="IPR035965">
    <property type="entry name" value="PAS-like_dom_sf"/>
</dbReference>
<evidence type="ECO:0000313" key="1">
    <source>
        <dbReference type="EMBL" id="MFD1301972.1"/>
    </source>
</evidence>
<reference evidence="2" key="1">
    <citation type="journal article" date="2019" name="Int. J. Syst. Evol. Microbiol.">
        <title>The Global Catalogue of Microorganisms (GCM) 10K type strain sequencing project: providing services to taxonomists for standard genome sequencing and annotation.</title>
        <authorList>
            <consortium name="The Broad Institute Genomics Platform"/>
            <consortium name="The Broad Institute Genome Sequencing Center for Infectious Disease"/>
            <person name="Wu L."/>
            <person name="Ma J."/>
        </authorList>
    </citation>
    <scope>NUCLEOTIDE SEQUENCE [LARGE SCALE GENOMIC DNA]</scope>
    <source>
        <strain evidence="2">CCUG 56108</strain>
    </source>
</reference>